<dbReference type="Gene3D" id="3.40.190.10">
    <property type="entry name" value="Periplasmic binding protein-like II"/>
    <property type="match status" value="2"/>
</dbReference>
<keyword evidence="1" id="KW-0812">Transmembrane</keyword>
<proteinExistence type="predicted"/>
<feature type="transmembrane region" description="Helical" evidence="1">
    <location>
        <begin position="20"/>
        <end position="36"/>
    </location>
</feature>
<gene>
    <name evidence="2" type="ORF">HMPREF9193_00842</name>
</gene>
<organism evidence="2 3">
    <name type="scientific">Treponema lecithinolyticum ATCC 700332</name>
    <dbReference type="NCBI Taxonomy" id="1321815"/>
    <lineage>
        <taxon>Bacteria</taxon>
        <taxon>Pseudomonadati</taxon>
        <taxon>Spirochaetota</taxon>
        <taxon>Spirochaetia</taxon>
        <taxon>Spirochaetales</taxon>
        <taxon>Treponemataceae</taxon>
        <taxon>Treponema</taxon>
    </lineage>
</organism>
<protein>
    <recommendedName>
        <fullName evidence="4">ABC transporter, solute-binding protein</fullName>
    </recommendedName>
</protein>
<sequence>MPNVLNWYCNNRFIRKAASAPINYNNTLVFFYMLVYPIKHRRITMNKFSTGIVCFALLGTFTFALGGKDNTGSVAASAIAAAQNMTHEEIEAKAKEEAAAAKSSGTVFKAYGTSSRIADAAKSFTARYGIDVETTNVKDSEIYTKLEAEIGGNVDGADVVLTQNGAVLKIQMLNTGYLLNYIPALAEAKFDQEDKSPLVQQYLNKLIIFNTAGGKTPDITNVWQLCEPEMKGKVFFKSPETEKVNENFLIMLTSPAWAEKLAKAYKDLYGKDIELGQFKNAGYKWVAEFLTTCSFGDSDTKVAEQISSDEAAGKTGLFVFSKLRSKTVKTANLKPAAFYADEKNTKMQPFAGFMYPLYVLMAKTTTMPYTSMLFIEHLVSDEGFAPWKKSLGAYSPNHDIGVNKGDKPLAYWKDCLVMEDPEYINKAYADVFEFISKYISK</sequence>
<dbReference type="Proteomes" id="UP000016649">
    <property type="component" value="Unassembled WGS sequence"/>
</dbReference>
<dbReference type="SUPFAM" id="SSF53850">
    <property type="entry name" value="Periplasmic binding protein-like II"/>
    <property type="match status" value="1"/>
</dbReference>
<evidence type="ECO:0008006" key="4">
    <source>
        <dbReference type="Google" id="ProtNLM"/>
    </source>
</evidence>
<dbReference type="EMBL" id="AWVH01000024">
    <property type="protein sequence ID" value="ERJ93553.1"/>
    <property type="molecule type" value="Genomic_DNA"/>
</dbReference>
<keyword evidence="1" id="KW-1133">Transmembrane helix</keyword>
<evidence type="ECO:0000256" key="1">
    <source>
        <dbReference type="SAM" id="Phobius"/>
    </source>
</evidence>
<evidence type="ECO:0000313" key="2">
    <source>
        <dbReference type="EMBL" id="ERJ93553.1"/>
    </source>
</evidence>
<reference evidence="2 3" key="1">
    <citation type="submission" date="2013-08" db="EMBL/GenBank/DDBJ databases">
        <authorList>
            <person name="Weinstock G."/>
            <person name="Sodergren E."/>
            <person name="Wylie T."/>
            <person name="Fulton L."/>
            <person name="Fulton R."/>
            <person name="Fronick C."/>
            <person name="O'Laughlin M."/>
            <person name="Godfrey J."/>
            <person name="Miner T."/>
            <person name="Herter B."/>
            <person name="Appelbaum E."/>
            <person name="Cordes M."/>
            <person name="Lek S."/>
            <person name="Wollam A."/>
            <person name="Pepin K.H."/>
            <person name="Palsikar V.B."/>
            <person name="Mitreva M."/>
            <person name="Wilson R.K."/>
        </authorList>
    </citation>
    <scope>NUCLEOTIDE SEQUENCE [LARGE SCALE GENOMIC DNA]</scope>
    <source>
        <strain evidence="2 3">ATCC 700332</strain>
    </source>
</reference>
<accession>A0ABN0NZQ2</accession>
<comment type="caution">
    <text evidence="2">The sequence shown here is derived from an EMBL/GenBank/DDBJ whole genome shotgun (WGS) entry which is preliminary data.</text>
</comment>
<evidence type="ECO:0000313" key="3">
    <source>
        <dbReference type="Proteomes" id="UP000016649"/>
    </source>
</evidence>
<name>A0ABN0NZQ2_TRELE</name>
<keyword evidence="1" id="KW-0472">Membrane</keyword>
<keyword evidence="3" id="KW-1185">Reference proteome</keyword>